<feature type="binding site" evidence="7">
    <location>
        <position position="97"/>
    </location>
    <ligand>
        <name>Zn(2+)</name>
        <dbReference type="ChEBI" id="CHEBI:29105"/>
        <note>catalytic</note>
    </ligand>
</feature>
<evidence type="ECO:0000256" key="7">
    <source>
        <dbReference type="PIRSR" id="PIRSR006019-2"/>
    </source>
</evidence>
<comment type="similarity">
    <text evidence="2">Belongs to the cytidine and deoxycytidylate deaminase family.</text>
</comment>
<feature type="binding site" evidence="7">
    <location>
        <position position="69"/>
    </location>
    <ligand>
        <name>Zn(2+)</name>
        <dbReference type="ChEBI" id="CHEBI:29105"/>
        <note>catalytic</note>
    </ligand>
</feature>
<proteinExistence type="inferred from homology"/>
<dbReference type="GO" id="GO:0005737">
    <property type="term" value="C:cytoplasm"/>
    <property type="evidence" value="ECO:0007669"/>
    <property type="project" value="TreeGrafter"/>
</dbReference>
<accession>A0A7W9SSP1</accession>
<feature type="binding site" evidence="7">
    <location>
        <position position="100"/>
    </location>
    <ligand>
        <name>Zn(2+)</name>
        <dbReference type="ChEBI" id="CHEBI:29105"/>
        <note>catalytic</note>
    </ligand>
</feature>
<protein>
    <submittedName>
        <fullName evidence="9">dCMP deaminase</fullName>
        <ecNumber evidence="9">3.5.4.12</ecNumber>
    </submittedName>
</protein>
<evidence type="ECO:0000256" key="1">
    <source>
        <dbReference type="ARBA" id="ARBA00001947"/>
    </source>
</evidence>
<name>A0A7W9SSP1_ARMRO</name>
<reference evidence="9 10" key="1">
    <citation type="submission" date="2020-08" db="EMBL/GenBank/DDBJ databases">
        <title>Genomic Encyclopedia of Type Strains, Phase IV (KMG-IV): sequencing the most valuable type-strain genomes for metagenomic binning, comparative biology and taxonomic classification.</title>
        <authorList>
            <person name="Goeker M."/>
        </authorList>
    </citation>
    <scope>NUCLEOTIDE SEQUENCE [LARGE SCALE GENOMIC DNA]</scope>
    <source>
        <strain evidence="9 10">DSM 23562</strain>
    </source>
</reference>
<dbReference type="InterPro" id="IPR016193">
    <property type="entry name" value="Cytidine_deaminase-like"/>
</dbReference>
<keyword evidence="10" id="KW-1185">Reference proteome</keyword>
<evidence type="ECO:0000259" key="8">
    <source>
        <dbReference type="PROSITE" id="PS51747"/>
    </source>
</evidence>
<dbReference type="GO" id="GO:0006220">
    <property type="term" value="P:pyrimidine nucleotide metabolic process"/>
    <property type="evidence" value="ECO:0007669"/>
    <property type="project" value="InterPro"/>
</dbReference>
<comment type="caution">
    <text evidence="9">The sequence shown here is derived from an EMBL/GenBank/DDBJ whole genome shotgun (WGS) entry which is preliminary data.</text>
</comment>
<dbReference type="InterPro" id="IPR002125">
    <property type="entry name" value="CMP_dCMP_dom"/>
</dbReference>
<keyword evidence="5 7" id="KW-0862">Zinc</keyword>
<dbReference type="Gene3D" id="3.40.140.10">
    <property type="entry name" value="Cytidine Deaminase, domain 2"/>
    <property type="match status" value="1"/>
</dbReference>
<dbReference type="Pfam" id="PF00383">
    <property type="entry name" value="dCMP_cyt_deam_1"/>
    <property type="match status" value="1"/>
</dbReference>
<dbReference type="EMBL" id="JACHGW010000003">
    <property type="protein sequence ID" value="MBB6051533.1"/>
    <property type="molecule type" value="Genomic_DNA"/>
</dbReference>
<dbReference type="RefSeq" id="WP_184198668.1">
    <property type="nucleotide sequence ID" value="NZ_JACHGW010000003.1"/>
</dbReference>
<dbReference type="EC" id="3.5.4.12" evidence="9"/>
<dbReference type="InterPro" id="IPR035105">
    <property type="entry name" value="Deoxycytidylate_deaminase_dom"/>
</dbReference>
<dbReference type="PIRSF" id="PIRSF006019">
    <property type="entry name" value="dCMP_deaminase"/>
    <property type="match status" value="1"/>
</dbReference>
<evidence type="ECO:0000256" key="2">
    <source>
        <dbReference type="ARBA" id="ARBA00006576"/>
    </source>
</evidence>
<evidence type="ECO:0000313" key="9">
    <source>
        <dbReference type="EMBL" id="MBB6051533.1"/>
    </source>
</evidence>
<dbReference type="SUPFAM" id="SSF53927">
    <property type="entry name" value="Cytidine deaminase-like"/>
    <property type="match status" value="1"/>
</dbReference>
<comment type="cofactor">
    <cofactor evidence="1 7">
        <name>Zn(2+)</name>
        <dbReference type="ChEBI" id="CHEBI:29105"/>
    </cofactor>
</comment>
<evidence type="ECO:0000313" key="10">
    <source>
        <dbReference type="Proteomes" id="UP000520814"/>
    </source>
</evidence>
<dbReference type="Proteomes" id="UP000520814">
    <property type="component" value="Unassembled WGS sequence"/>
</dbReference>
<dbReference type="InterPro" id="IPR016473">
    <property type="entry name" value="dCMP_deaminase"/>
</dbReference>
<sequence>MRPSWDEYFLSIAREVATRSTCERRHVGAVIVRDKRILTTGYNGSPPGQRHCTEVGCLLEEGRCIRTLHAEQNAIAQAALHGVHTKGATMYTTCRPCHVCARMIVGAGIVRVVFFGESPEGWAHEVLEAAGVEIVCLPEPPRRNAEGWDAVLLQ</sequence>
<organism evidence="9 10">
    <name type="scientific">Armatimonas rosea</name>
    <dbReference type="NCBI Taxonomy" id="685828"/>
    <lineage>
        <taxon>Bacteria</taxon>
        <taxon>Bacillati</taxon>
        <taxon>Armatimonadota</taxon>
        <taxon>Armatimonadia</taxon>
        <taxon>Armatimonadales</taxon>
        <taxon>Armatimonadaceae</taxon>
        <taxon>Armatimonas</taxon>
    </lineage>
</organism>
<dbReference type="GO" id="GO:0004132">
    <property type="term" value="F:dCMP deaminase activity"/>
    <property type="evidence" value="ECO:0007669"/>
    <property type="project" value="UniProtKB-EC"/>
</dbReference>
<dbReference type="PROSITE" id="PS51747">
    <property type="entry name" value="CYT_DCMP_DEAMINASES_2"/>
    <property type="match status" value="1"/>
</dbReference>
<feature type="domain" description="CMP/dCMP-type deaminase" evidence="8">
    <location>
        <begin position="4"/>
        <end position="133"/>
    </location>
</feature>
<dbReference type="InterPro" id="IPR015517">
    <property type="entry name" value="dCMP_deaminase-rel"/>
</dbReference>
<evidence type="ECO:0000256" key="3">
    <source>
        <dbReference type="ARBA" id="ARBA00022723"/>
    </source>
</evidence>
<evidence type="ECO:0000256" key="5">
    <source>
        <dbReference type="ARBA" id="ARBA00022833"/>
    </source>
</evidence>
<evidence type="ECO:0000256" key="4">
    <source>
        <dbReference type="ARBA" id="ARBA00022801"/>
    </source>
</evidence>
<dbReference type="AlphaFoldDB" id="A0A7W9SSP1"/>
<keyword evidence="3 7" id="KW-0479">Metal-binding</keyword>
<dbReference type="GO" id="GO:0008270">
    <property type="term" value="F:zinc ion binding"/>
    <property type="evidence" value="ECO:0007669"/>
    <property type="project" value="InterPro"/>
</dbReference>
<dbReference type="PANTHER" id="PTHR11086:SF18">
    <property type="entry name" value="DEOXYCYTIDYLATE DEAMINASE"/>
    <property type="match status" value="1"/>
</dbReference>
<keyword evidence="4 9" id="KW-0378">Hydrolase</keyword>
<dbReference type="CDD" id="cd01286">
    <property type="entry name" value="deoxycytidylate_deaminase"/>
    <property type="match status" value="1"/>
</dbReference>
<dbReference type="InterPro" id="IPR016192">
    <property type="entry name" value="APOBEC/CMP_deaminase_Zn-bd"/>
</dbReference>
<feature type="active site" description="Proton donor" evidence="6">
    <location>
        <position position="71"/>
    </location>
</feature>
<gene>
    <name evidence="9" type="ORF">HNQ39_003343</name>
</gene>
<dbReference type="PROSITE" id="PS00903">
    <property type="entry name" value="CYT_DCMP_DEAMINASES_1"/>
    <property type="match status" value="1"/>
</dbReference>
<evidence type="ECO:0000256" key="6">
    <source>
        <dbReference type="PIRSR" id="PIRSR006019-1"/>
    </source>
</evidence>
<dbReference type="PANTHER" id="PTHR11086">
    <property type="entry name" value="DEOXYCYTIDYLATE DEAMINASE-RELATED"/>
    <property type="match status" value="1"/>
</dbReference>